<keyword evidence="3 4" id="KW-0998">Cell outer membrane</keyword>
<evidence type="ECO:0000256" key="2">
    <source>
        <dbReference type="ARBA" id="ARBA00023136"/>
    </source>
</evidence>
<dbReference type="PANTHER" id="PTHR30189">
    <property type="entry name" value="LPS-ASSEMBLY PROTEIN"/>
    <property type="match status" value="1"/>
</dbReference>
<feature type="domain" description="Organic solvent tolerance-like N-terminal" evidence="6">
    <location>
        <begin position="78"/>
        <end position="192"/>
    </location>
</feature>
<dbReference type="GO" id="GO:0015920">
    <property type="term" value="P:lipopolysaccharide transport"/>
    <property type="evidence" value="ECO:0007669"/>
    <property type="project" value="InterPro"/>
</dbReference>
<proteinExistence type="inferred from homology"/>
<dbReference type="InterPro" id="IPR050218">
    <property type="entry name" value="LptD"/>
</dbReference>
<dbReference type="PANTHER" id="PTHR30189:SF1">
    <property type="entry name" value="LPS-ASSEMBLY PROTEIN LPTD"/>
    <property type="match status" value="1"/>
</dbReference>
<feature type="signal peptide" evidence="4">
    <location>
        <begin position="1"/>
        <end position="22"/>
    </location>
</feature>
<comment type="subunit">
    <text evidence="4">Component of the lipopolysaccharide transport and assembly complex. Interacts with LptE and LptA.</text>
</comment>
<comment type="similarity">
    <text evidence="4">Belongs to the LptD family.</text>
</comment>
<dbReference type="Pfam" id="PF04453">
    <property type="entry name" value="LptD"/>
    <property type="match status" value="1"/>
</dbReference>
<gene>
    <name evidence="4 8" type="primary">lptD</name>
    <name evidence="8" type="ORF">FQY83_07830</name>
</gene>
<dbReference type="RefSeq" id="WP_146386804.1">
    <property type="nucleotide sequence ID" value="NZ_VOHK01000003.1"/>
</dbReference>
<dbReference type="InterPro" id="IPR005653">
    <property type="entry name" value="OstA-like_N"/>
</dbReference>
<accession>A0A5C5U5W6</accession>
<keyword evidence="9" id="KW-1185">Reference proteome</keyword>
<dbReference type="HAMAP" id="MF_01411">
    <property type="entry name" value="LPS_assembly_LptD"/>
    <property type="match status" value="1"/>
</dbReference>
<evidence type="ECO:0000256" key="4">
    <source>
        <dbReference type="HAMAP-Rule" id="MF_01411"/>
    </source>
</evidence>
<reference evidence="8 9" key="1">
    <citation type="journal article" date="2008" name="Int. J. Syst. Evol. Microbiol.">
        <title>Luteimonas marina sp. nov., isolated from seawater.</title>
        <authorList>
            <person name="Baik K.S."/>
            <person name="Park S.C."/>
            <person name="Kim M.S."/>
            <person name="Kim E.M."/>
            <person name="Park C."/>
            <person name="Chun J."/>
            <person name="Seong C.N."/>
        </authorList>
    </citation>
    <scope>NUCLEOTIDE SEQUENCE [LARGE SCALE GENOMIC DNA]</scope>
    <source>
        <strain evidence="8 9">FR1330</strain>
    </source>
</reference>
<dbReference type="AlphaFoldDB" id="A0A5C5U5W6"/>
<dbReference type="InterPro" id="IPR007543">
    <property type="entry name" value="LptD_C"/>
</dbReference>
<dbReference type="NCBIfam" id="NF003358">
    <property type="entry name" value="PRK04423.1"/>
    <property type="match status" value="1"/>
</dbReference>
<feature type="domain" description="LptD C-terminal" evidence="7">
    <location>
        <begin position="317"/>
        <end position="693"/>
    </location>
</feature>
<dbReference type="Gene3D" id="2.60.450.10">
    <property type="entry name" value="Lipopolysaccharide (LPS) transport protein A like domain"/>
    <property type="match status" value="1"/>
</dbReference>
<evidence type="ECO:0000313" key="9">
    <source>
        <dbReference type="Proteomes" id="UP000319980"/>
    </source>
</evidence>
<keyword evidence="2 4" id="KW-0472">Membrane</keyword>
<protein>
    <recommendedName>
        <fullName evidence="4">LPS-assembly protein LptD</fullName>
    </recommendedName>
</protein>
<dbReference type="InterPro" id="IPR020889">
    <property type="entry name" value="LipoPS_assembly_LptD"/>
</dbReference>
<evidence type="ECO:0000256" key="1">
    <source>
        <dbReference type="ARBA" id="ARBA00022729"/>
    </source>
</evidence>
<feature type="chain" id="PRO_5023293033" description="LPS-assembly protein LptD" evidence="4">
    <location>
        <begin position="23"/>
        <end position="798"/>
    </location>
</feature>
<name>A0A5C5U5W6_9GAMM</name>
<comment type="function">
    <text evidence="4">Together with LptE, is involved in the assembly of lipopolysaccharide (LPS) at the surface of the outer membrane.</text>
</comment>
<evidence type="ECO:0000256" key="3">
    <source>
        <dbReference type="ARBA" id="ARBA00023237"/>
    </source>
</evidence>
<dbReference type="OrthoDB" id="9760225at2"/>
<dbReference type="GO" id="GO:1990351">
    <property type="term" value="C:transporter complex"/>
    <property type="evidence" value="ECO:0007669"/>
    <property type="project" value="TreeGrafter"/>
</dbReference>
<evidence type="ECO:0000256" key="5">
    <source>
        <dbReference type="SAM" id="MobiDB-lite"/>
    </source>
</evidence>
<comment type="caution">
    <text evidence="4">Lacks conserved residue(s) required for the propagation of feature annotation.</text>
</comment>
<feature type="region of interest" description="Disordered" evidence="5">
    <location>
        <begin position="41"/>
        <end position="61"/>
    </location>
</feature>
<evidence type="ECO:0000313" key="8">
    <source>
        <dbReference type="EMBL" id="TWT21258.1"/>
    </source>
</evidence>
<comment type="caution">
    <text evidence="8">The sequence shown here is derived from an EMBL/GenBank/DDBJ whole genome shotgun (WGS) entry which is preliminary data.</text>
</comment>
<comment type="subcellular location">
    <subcellularLocation>
        <location evidence="4">Cell outer membrane</location>
    </subcellularLocation>
</comment>
<dbReference type="Pfam" id="PF03968">
    <property type="entry name" value="LptD_N"/>
    <property type="match status" value="1"/>
</dbReference>
<evidence type="ECO:0000259" key="7">
    <source>
        <dbReference type="Pfam" id="PF04453"/>
    </source>
</evidence>
<dbReference type="Proteomes" id="UP000319980">
    <property type="component" value="Unassembled WGS sequence"/>
</dbReference>
<dbReference type="SUPFAM" id="SSF56935">
    <property type="entry name" value="Porins"/>
    <property type="match status" value="1"/>
</dbReference>
<organism evidence="8 9">
    <name type="scientific">Luteimonas marina</name>
    <dbReference type="NCBI Taxonomy" id="488485"/>
    <lineage>
        <taxon>Bacteria</taxon>
        <taxon>Pseudomonadati</taxon>
        <taxon>Pseudomonadota</taxon>
        <taxon>Gammaproteobacteria</taxon>
        <taxon>Lysobacterales</taxon>
        <taxon>Lysobacteraceae</taxon>
        <taxon>Luteimonas</taxon>
    </lineage>
</organism>
<dbReference type="GO" id="GO:0009279">
    <property type="term" value="C:cell outer membrane"/>
    <property type="evidence" value="ECO:0007669"/>
    <property type="project" value="UniProtKB-SubCell"/>
</dbReference>
<keyword evidence="1 4" id="KW-0732">Signal</keyword>
<sequence length="798" mass="90652" precursor="true">MRPALRLLPLPLCIALSLAAHADDDIPVDWSLCPVEDAVPLFPDAQPPKGDAASRDSLPTDIQGDQTVGIDGGLYNVTGNVTLRRGDQFLGTDDIEYSPEAGTYTATGNVRYQDSGMRIVADRLEGDQNTESHRIDNVRYQLTERRGNGGAERIEMQDAQGRMFGSTYSTCPPSQRWWELRAQRIDVDTDEGTGVARNATLRIGKVPVLYVPYLAFPIDDRRRTGLLYPSISMSGRNGFDWRQPIYLNLAPNYDMTVTPRWMSRRGLQLGTEFRYLTERGRGRFELQALPSDDLVWRERAEEIADPRIRPENYREDDRGMFRYNGLQNIDHTWQARANLYWVSDPRWLEDASSSVEGLSVFSLISNVGIYGRGRYWNAGLVGEYRHLTDYTLSEAQLPYNRLPRAYFRWEQPFGRWFVAGADTEVVRFSHIDSTTRPGGSRLDLKPYVSMPLEGASWYVTPTLAWRYTGYQLDDALAQRLSPTAPDASPSRSQPIGSIDAGLFFDRNTRFRGDDYLHTLEPRLFYLNSPYRDQDNMPLFDTRPMTFSWGQLFRDNRYSGGDRQADANQLTLALTTRLIRESDGREKLSASVGQIRYFEDARVTLGNEVPIEQGKSAWVVDANYAINDRWTIGTSYQWNPATSREDLATVRTRYLVGDDGIVNLAYRYRRNALTQADLLEQVDLSFLYPINPAWSVVGRYYYSLQSNQVLEAIAGVQWESCCVAARLVARRYVRNTRGEMNDAIQLEIELKGLGSAGPDNQSRLRRAILGYHRDDLYLVPPSELGSGADDDDNTSDLLP</sequence>
<dbReference type="GO" id="GO:0043165">
    <property type="term" value="P:Gram-negative-bacterium-type cell outer membrane assembly"/>
    <property type="evidence" value="ECO:0007669"/>
    <property type="project" value="UniProtKB-UniRule"/>
</dbReference>
<evidence type="ECO:0000259" key="6">
    <source>
        <dbReference type="Pfam" id="PF03968"/>
    </source>
</evidence>
<dbReference type="EMBL" id="VOHK01000003">
    <property type="protein sequence ID" value="TWT21258.1"/>
    <property type="molecule type" value="Genomic_DNA"/>
</dbReference>